<name>A0A485KRX9_9STRA</name>
<evidence type="ECO:0000256" key="2">
    <source>
        <dbReference type="ARBA" id="ARBA00022801"/>
    </source>
</evidence>
<evidence type="ECO:0000259" key="8">
    <source>
        <dbReference type="Pfam" id="PF00082"/>
    </source>
</evidence>
<dbReference type="Gene3D" id="3.40.50.200">
    <property type="entry name" value="Peptidase S8/S53 domain"/>
    <property type="match status" value="1"/>
</dbReference>
<sequence length="539" mass="58214">MGTMVGANGTMSPIAQWVYMDLNGKSGTNAKVLQCASHFVDIVATVTIVKPVVSASGFWIRSICIKSNTEYVKNAGTSMAAPHVAGVVALLKSADKTITYDQVFQYLTQTTDQLVLDTTELDFGRPTMATRPAGPTAAASMMPRGRPFFESSLAWVNQSCDPYLASSLASGTHSLSSNFCCLGARIVTRMESYQHNGRKLIQMLFKSTDKAPSGPTLPRAKAPASPIQLPTQPPKFPPVALTHMAQARATTLGPETNEPAFSSLHEWAGRPSPISTPNSNSGPRFALIKASKKTKRAPARIPPLSTSHSVAVVTSSMSRDEDESPTASPSSNNQASLRTTMPTTTAIDEDDDAELLAAMDDVTVGDMDRVIGDLAAWRSEHARKVALQMKESVSMEQHMASPEEGSEGEAVDDEHDALLRLYEQAKSRYAREWTPPAPLQTTPLDATKEAQLHAIALDSTSNVATLHKLRSEVFDLHVKDITRQLQHEMEITSSDDAAFDAHLLELEMGVQTYANDLDALLSRLGAYNASPDNNDVSNT</sequence>
<feature type="compositionally biased region" description="Polar residues" evidence="7">
    <location>
        <begin position="325"/>
        <end position="339"/>
    </location>
</feature>
<dbReference type="EMBL" id="VJMH01005235">
    <property type="protein sequence ID" value="KAF0698509.1"/>
    <property type="molecule type" value="Genomic_DNA"/>
</dbReference>
<dbReference type="InterPro" id="IPR023828">
    <property type="entry name" value="Peptidase_S8_Ser-AS"/>
</dbReference>
<dbReference type="PROSITE" id="PS51892">
    <property type="entry name" value="SUBTILASE"/>
    <property type="match status" value="1"/>
</dbReference>
<feature type="compositionally biased region" description="Low complexity" evidence="7">
    <location>
        <begin position="305"/>
        <end position="317"/>
    </location>
</feature>
<feature type="domain" description="Peptidase S8/S53" evidence="8">
    <location>
        <begin position="66"/>
        <end position="115"/>
    </location>
</feature>
<evidence type="ECO:0000256" key="7">
    <source>
        <dbReference type="SAM" id="MobiDB-lite"/>
    </source>
</evidence>
<keyword evidence="2" id="KW-0378">Hydrolase</keyword>
<dbReference type="OrthoDB" id="77366at2759"/>
<evidence type="ECO:0000256" key="3">
    <source>
        <dbReference type="ARBA" id="ARBA00022825"/>
    </source>
</evidence>
<keyword evidence="11" id="KW-1185">Reference proteome</keyword>
<evidence type="ECO:0000256" key="6">
    <source>
        <dbReference type="PROSITE-ProRule" id="PRU01240"/>
    </source>
</evidence>
<feature type="region of interest" description="Disordered" evidence="7">
    <location>
        <begin position="209"/>
        <end position="232"/>
    </location>
</feature>
<comment type="caution">
    <text evidence="6">Lacks conserved residue(s) required for the propagation of feature annotation.</text>
</comment>
<dbReference type="Pfam" id="PF00082">
    <property type="entry name" value="Peptidase_S8"/>
    <property type="match status" value="1"/>
</dbReference>
<dbReference type="GO" id="GO:0004252">
    <property type="term" value="F:serine-type endopeptidase activity"/>
    <property type="evidence" value="ECO:0007669"/>
    <property type="project" value="UniProtKB-EC"/>
</dbReference>
<dbReference type="InterPro" id="IPR036852">
    <property type="entry name" value="Peptidase_S8/S53_dom_sf"/>
</dbReference>
<keyword evidence="3" id="KW-0720">Serine protease</keyword>
<evidence type="ECO:0000256" key="1">
    <source>
        <dbReference type="ARBA" id="ARBA00022670"/>
    </source>
</evidence>
<keyword evidence="1" id="KW-0645">Protease</keyword>
<evidence type="ECO:0000256" key="5">
    <source>
        <dbReference type="ARBA" id="ARBA00023619"/>
    </source>
</evidence>
<evidence type="ECO:0000313" key="11">
    <source>
        <dbReference type="Proteomes" id="UP000332933"/>
    </source>
</evidence>
<comment type="similarity">
    <text evidence="6">Belongs to the peptidase S8 family.</text>
</comment>
<feature type="region of interest" description="Disordered" evidence="7">
    <location>
        <begin position="291"/>
        <end position="339"/>
    </location>
</feature>
<dbReference type="EC" id="3.4.21.62" evidence="5"/>
<gene>
    <name evidence="10" type="primary">Aste57867_10876</name>
    <name evidence="9" type="ORF">As57867_010836</name>
    <name evidence="10" type="ORF">ASTE57867_10876</name>
</gene>
<dbReference type="InterPro" id="IPR000209">
    <property type="entry name" value="Peptidase_S8/S53_dom"/>
</dbReference>
<accession>A0A485KRX9</accession>
<dbReference type="SUPFAM" id="SSF52743">
    <property type="entry name" value="Subtilisin-like"/>
    <property type="match status" value="1"/>
</dbReference>
<reference evidence="10 11" key="1">
    <citation type="submission" date="2019-03" db="EMBL/GenBank/DDBJ databases">
        <authorList>
            <person name="Gaulin E."/>
            <person name="Dumas B."/>
        </authorList>
    </citation>
    <scope>NUCLEOTIDE SEQUENCE [LARGE SCALE GENOMIC DNA]</scope>
    <source>
        <strain evidence="10">CBS 568.67</strain>
    </source>
</reference>
<evidence type="ECO:0000313" key="9">
    <source>
        <dbReference type="EMBL" id="KAF0698509.1"/>
    </source>
</evidence>
<dbReference type="AlphaFoldDB" id="A0A485KRX9"/>
<evidence type="ECO:0000256" key="4">
    <source>
        <dbReference type="ARBA" id="ARBA00023529"/>
    </source>
</evidence>
<reference evidence="9" key="2">
    <citation type="submission" date="2019-06" db="EMBL/GenBank/DDBJ databases">
        <title>Genomics analysis of Aphanomyces spp. identifies a new class of oomycete effector associated with host adaptation.</title>
        <authorList>
            <person name="Gaulin E."/>
        </authorList>
    </citation>
    <scope>NUCLEOTIDE SEQUENCE</scope>
    <source>
        <strain evidence="9">CBS 578.67</strain>
    </source>
</reference>
<protein>
    <recommendedName>
        <fullName evidence="5">subtilisin</fullName>
        <ecNumber evidence="5">3.4.21.62</ecNumber>
    </recommendedName>
</protein>
<dbReference type="GO" id="GO:0006508">
    <property type="term" value="P:proteolysis"/>
    <property type="evidence" value="ECO:0007669"/>
    <property type="project" value="UniProtKB-KW"/>
</dbReference>
<evidence type="ECO:0000313" key="10">
    <source>
        <dbReference type="EMBL" id="VFT87744.1"/>
    </source>
</evidence>
<dbReference type="EMBL" id="CAADRA010005256">
    <property type="protein sequence ID" value="VFT87744.1"/>
    <property type="molecule type" value="Genomic_DNA"/>
</dbReference>
<organism evidence="10 11">
    <name type="scientific">Aphanomyces stellatus</name>
    <dbReference type="NCBI Taxonomy" id="120398"/>
    <lineage>
        <taxon>Eukaryota</taxon>
        <taxon>Sar</taxon>
        <taxon>Stramenopiles</taxon>
        <taxon>Oomycota</taxon>
        <taxon>Saprolegniomycetes</taxon>
        <taxon>Saprolegniales</taxon>
        <taxon>Verrucalvaceae</taxon>
        <taxon>Aphanomyces</taxon>
    </lineage>
</organism>
<comment type="catalytic activity">
    <reaction evidence="4">
        <text>Hydrolysis of proteins with broad specificity for peptide bonds, and a preference for a large uncharged residue in P1. Hydrolyzes peptide amides.</text>
        <dbReference type="EC" id="3.4.21.62"/>
    </reaction>
</comment>
<dbReference type="Proteomes" id="UP000332933">
    <property type="component" value="Unassembled WGS sequence"/>
</dbReference>
<proteinExistence type="inferred from homology"/>
<dbReference type="PROSITE" id="PS00138">
    <property type="entry name" value="SUBTILASE_SER"/>
    <property type="match status" value="1"/>
</dbReference>